<feature type="region of interest" description="Disordered" evidence="1">
    <location>
        <begin position="1"/>
        <end position="26"/>
    </location>
</feature>
<evidence type="ECO:0000256" key="1">
    <source>
        <dbReference type="SAM" id="MobiDB-lite"/>
    </source>
</evidence>
<reference evidence="2" key="1">
    <citation type="submission" date="2020-11" db="EMBL/GenBank/DDBJ databases">
        <authorList>
            <person name="Tran Van P."/>
        </authorList>
    </citation>
    <scope>NUCLEOTIDE SEQUENCE</scope>
</reference>
<dbReference type="EMBL" id="OC321363">
    <property type="protein sequence ID" value="CAD7409923.1"/>
    <property type="molecule type" value="Genomic_DNA"/>
</dbReference>
<sequence>MPTEKGKKGGENGVEEGRQTVLRKDCGRGGRGTCAPVFKFNRAEGVSNLSSASPHVMFIEICGRRGESRLGRHNNRMGPSCLAKSVSHWATRIEEKLVSYPIAPLPAPMQNTNARKYQSQLHAPVA</sequence>
<name>A0A7R9D881_TIMCR</name>
<accession>A0A7R9D881</accession>
<protein>
    <submittedName>
        <fullName evidence="2">Uncharacterized protein</fullName>
    </submittedName>
</protein>
<proteinExistence type="predicted"/>
<evidence type="ECO:0000313" key="2">
    <source>
        <dbReference type="EMBL" id="CAD7409923.1"/>
    </source>
</evidence>
<gene>
    <name evidence="2" type="ORF">TCEB3V08_LOCUS10241</name>
</gene>
<organism evidence="2">
    <name type="scientific">Timema cristinae</name>
    <name type="common">Walking stick</name>
    <dbReference type="NCBI Taxonomy" id="61476"/>
    <lineage>
        <taxon>Eukaryota</taxon>
        <taxon>Metazoa</taxon>
        <taxon>Ecdysozoa</taxon>
        <taxon>Arthropoda</taxon>
        <taxon>Hexapoda</taxon>
        <taxon>Insecta</taxon>
        <taxon>Pterygota</taxon>
        <taxon>Neoptera</taxon>
        <taxon>Polyneoptera</taxon>
        <taxon>Phasmatodea</taxon>
        <taxon>Timematodea</taxon>
        <taxon>Timematoidea</taxon>
        <taxon>Timematidae</taxon>
        <taxon>Timema</taxon>
    </lineage>
</organism>
<dbReference type="AlphaFoldDB" id="A0A7R9D881"/>